<dbReference type="GO" id="GO:0004519">
    <property type="term" value="F:endonuclease activity"/>
    <property type="evidence" value="ECO:0007669"/>
    <property type="project" value="UniProtKB-KW"/>
</dbReference>
<evidence type="ECO:0000313" key="2">
    <source>
        <dbReference type="EMBL" id="SFJ48087.1"/>
    </source>
</evidence>
<feature type="domain" description="HNH nuclease" evidence="1">
    <location>
        <begin position="19"/>
        <end position="52"/>
    </location>
</feature>
<protein>
    <submittedName>
        <fullName evidence="2">HNH endonuclease</fullName>
    </submittedName>
</protein>
<dbReference type="Proteomes" id="UP000182829">
    <property type="component" value="Unassembled WGS sequence"/>
</dbReference>
<reference evidence="2 3" key="1">
    <citation type="submission" date="2016-10" db="EMBL/GenBank/DDBJ databases">
        <authorList>
            <person name="de Groot N.N."/>
        </authorList>
    </citation>
    <scope>NUCLEOTIDE SEQUENCE [LARGE SCALE GENOMIC DNA]</scope>
    <source>
        <strain evidence="2 3">SP2</strain>
    </source>
</reference>
<dbReference type="EMBL" id="FORO01000033">
    <property type="protein sequence ID" value="SFJ48087.1"/>
    <property type="molecule type" value="Genomic_DNA"/>
</dbReference>
<dbReference type="RefSeq" id="WP_005580367.1">
    <property type="nucleotide sequence ID" value="NZ_FORO01000033.1"/>
</dbReference>
<keyword evidence="2" id="KW-0540">Nuclease</keyword>
<dbReference type="AlphaFoldDB" id="A0A1I3RS43"/>
<organism evidence="2 3">
    <name type="scientific">Natronobacterium gregoryi</name>
    <dbReference type="NCBI Taxonomy" id="44930"/>
    <lineage>
        <taxon>Archaea</taxon>
        <taxon>Methanobacteriati</taxon>
        <taxon>Methanobacteriota</taxon>
        <taxon>Stenosarchaea group</taxon>
        <taxon>Halobacteria</taxon>
        <taxon>Halobacteriales</taxon>
        <taxon>Natrialbaceae</taxon>
        <taxon>Natronobacterium</taxon>
    </lineage>
</organism>
<gene>
    <name evidence="2" type="ORF">SAMN05443661_13319</name>
</gene>
<evidence type="ECO:0000259" key="1">
    <source>
        <dbReference type="Pfam" id="PF13392"/>
    </source>
</evidence>
<dbReference type="Pfam" id="PF13392">
    <property type="entry name" value="HNH_3"/>
    <property type="match status" value="1"/>
</dbReference>
<dbReference type="GeneID" id="14208456"/>
<sequence>MYYEPYCRCCPVEDINFNFANGWEEKDLVVHHKNADPTDNHPRNLLVVCRECHGKIHGGSGTHSHKRYWKQLPEESRTGTAMRTVKREVVFDQARTCDAARRRVNERREELGLNHLENPEFERRVYDLVKRHLDGDLRGDCTLCAIRVSNSVTVEPGDGHGRTRIRIST</sequence>
<proteinExistence type="predicted"/>
<dbReference type="InterPro" id="IPR003615">
    <property type="entry name" value="HNH_nuc"/>
</dbReference>
<accession>A0A1I3RS43</accession>
<keyword evidence="2" id="KW-0255">Endonuclease</keyword>
<dbReference type="OrthoDB" id="206375at2157"/>
<name>A0A1I3RS43_9EURY</name>
<keyword evidence="2" id="KW-0378">Hydrolase</keyword>
<dbReference type="CDD" id="cd00085">
    <property type="entry name" value="HNHc"/>
    <property type="match status" value="1"/>
</dbReference>
<evidence type="ECO:0000313" key="3">
    <source>
        <dbReference type="Proteomes" id="UP000182829"/>
    </source>
</evidence>